<protein>
    <submittedName>
        <fullName evidence="2">Uncharacterized protein</fullName>
    </submittedName>
</protein>
<name>A0A835KKV5_9POAL</name>
<reference evidence="2" key="1">
    <citation type="submission" date="2020-07" db="EMBL/GenBank/DDBJ databases">
        <title>Genome sequence and genetic diversity analysis of an under-domesticated orphan crop, white fonio (Digitaria exilis).</title>
        <authorList>
            <person name="Bennetzen J.L."/>
            <person name="Chen S."/>
            <person name="Ma X."/>
            <person name="Wang X."/>
            <person name="Yssel A.E.J."/>
            <person name="Chaluvadi S.R."/>
            <person name="Johnson M."/>
            <person name="Gangashetty P."/>
            <person name="Hamidou F."/>
            <person name="Sanogo M.D."/>
            <person name="Zwaenepoel A."/>
            <person name="Wallace J."/>
            <person name="Van De Peer Y."/>
            <person name="Van Deynze A."/>
        </authorList>
    </citation>
    <scope>NUCLEOTIDE SEQUENCE</scope>
    <source>
        <tissue evidence="2">Leaves</tissue>
    </source>
</reference>
<evidence type="ECO:0000313" key="3">
    <source>
        <dbReference type="Proteomes" id="UP000636709"/>
    </source>
</evidence>
<feature type="region of interest" description="Disordered" evidence="1">
    <location>
        <begin position="131"/>
        <end position="155"/>
    </location>
</feature>
<dbReference type="AlphaFoldDB" id="A0A835KKV5"/>
<feature type="compositionally biased region" description="Low complexity" evidence="1">
    <location>
        <begin position="131"/>
        <end position="143"/>
    </location>
</feature>
<dbReference type="Proteomes" id="UP000636709">
    <property type="component" value="Unassembled WGS sequence"/>
</dbReference>
<organism evidence="2 3">
    <name type="scientific">Digitaria exilis</name>
    <dbReference type="NCBI Taxonomy" id="1010633"/>
    <lineage>
        <taxon>Eukaryota</taxon>
        <taxon>Viridiplantae</taxon>
        <taxon>Streptophyta</taxon>
        <taxon>Embryophyta</taxon>
        <taxon>Tracheophyta</taxon>
        <taxon>Spermatophyta</taxon>
        <taxon>Magnoliopsida</taxon>
        <taxon>Liliopsida</taxon>
        <taxon>Poales</taxon>
        <taxon>Poaceae</taxon>
        <taxon>PACMAD clade</taxon>
        <taxon>Panicoideae</taxon>
        <taxon>Panicodae</taxon>
        <taxon>Paniceae</taxon>
        <taxon>Anthephorinae</taxon>
        <taxon>Digitaria</taxon>
    </lineage>
</organism>
<comment type="caution">
    <text evidence="2">The sequence shown here is derived from an EMBL/GenBank/DDBJ whole genome shotgun (WGS) entry which is preliminary data.</text>
</comment>
<feature type="compositionally biased region" description="Low complexity" evidence="1">
    <location>
        <begin position="22"/>
        <end position="46"/>
    </location>
</feature>
<accession>A0A835KKV5</accession>
<evidence type="ECO:0000313" key="2">
    <source>
        <dbReference type="EMBL" id="KAF8732988.1"/>
    </source>
</evidence>
<feature type="compositionally biased region" description="Gly residues" evidence="1">
    <location>
        <begin position="144"/>
        <end position="155"/>
    </location>
</feature>
<sequence length="155" mass="16165">MLRVNIEDVVAQFVAYGRCDCSSSSGGSSPVSVLSGPSESDGYSSSDSDEFCPNPYPTRSSFSVRGGLDRTVLLTESSTCVLDDIDSRHQQRMLALLPAFSSPVGAVARAESLSRWLSGFGVGWVLDMDASASGGAARPSRAGKLGGGSGHGRRR</sequence>
<evidence type="ECO:0000256" key="1">
    <source>
        <dbReference type="SAM" id="MobiDB-lite"/>
    </source>
</evidence>
<gene>
    <name evidence="2" type="ORF">HU200_015342</name>
</gene>
<dbReference type="EMBL" id="JACEFO010001603">
    <property type="protein sequence ID" value="KAF8732988.1"/>
    <property type="molecule type" value="Genomic_DNA"/>
</dbReference>
<keyword evidence="3" id="KW-1185">Reference proteome</keyword>
<feature type="region of interest" description="Disordered" evidence="1">
    <location>
        <begin position="20"/>
        <end position="59"/>
    </location>
</feature>
<proteinExistence type="predicted"/>